<dbReference type="AlphaFoldDB" id="A0A0D8HMU8"/>
<reference evidence="5 6" key="1">
    <citation type="submission" date="2015-01" db="EMBL/GenBank/DDBJ databases">
        <title>Draft genome of the acidophilic iron oxidizer Acidithrix ferrooxidans strain Py-F3.</title>
        <authorList>
            <person name="Poehlein A."/>
            <person name="Eisen S."/>
            <person name="Schloemann M."/>
            <person name="Johnson B.D."/>
            <person name="Daniel R."/>
            <person name="Muehling M."/>
        </authorList>
    </citation>
    <scope>NUCLEOTIDE SEQUENCE [LARGE SCALE GENOMIC DNA]</scope>
    <source>
        <strain evidence="5 6">Py-F3</strain>
    </source>
</reference>
<dbReference type="InterPro" id="IPR002835">
    <property type="entry name" value="CofC"/>
</dbReference>
<keyword evidence="4" id="KW-0342">GTP-binding</keyword>
<accession>A0A0D8HMU8</accession>
<evidence type="ECO:0000256" key="2">
    <source>
        <dbReference type="ARBA" id="ARBA00022695"/>
    </source>
</evidence>
<dbReference type="PANTHER" id="PTHR40392">
    <property type="entry name" value="2-PHOSPHO-L-LACTATE GUANYLYLTRANSFERASE"/>
    <property type="match status" value="1"/>
</dbReference>
<evidence type="ECO:0000313" key="6">
    <source>
        <dbReference type="Proteomes" id="UP000032360"/>
    </source>
</evidence>
<dbReference type="PANTHER" id="PTHR40392:SF1">
    <property type="entry name" value="2-PHOSPHO-L-LACTATE GUANYLYLTRANSFERASE"/>
    <property type="match status" value="1"/>
</dbReference>
<evidence type="ECO:0000256" key="1">
    <source>
        <dbReference type="ARBA" id="ARBA00022679"/>
    </source>
</evidence>
<evidence type="ECO:0000256" key="4">
    <source>
        <dbReference type="ARBA" id="ARBA00023134"/>
    </source>
</evidence>
<organism evidence="5 6">
    <name type="scientific">Acidithrix ferrooxidans</name>
    <dbReference type="NCBI Taxonomy" id="1280514"/>
    <lineage>
        <taxon>Bacteria</taxon>
        <taxon>Bacillati</taxon>
        <taxon>Actinomycetota</taxon>
        <taxon>Acidimicrobiia</taxon>
        <taxon>Acidimicrobiales</taxon>
        <taxon>Acidimicrobiaceae</taxon>
        <taxon>Acidithrix</taxon>
    </lineage>
</organism>
<dbReference type="Pfam" id="PF01983">
    <property type="entry name" value="CofC"/>
    <property type="match status" value="1"/>
</dbReference>
<gene>
    <name evidence="5" type="primary">cofC</name>
    <name evidence="5" type="ORF">AXFE_07840</name>
</gene>
<keyword evidence="3" id="KW-0547">Nucleotide-binding</keyword>
<sequence length="231" mass="25492">MLEDCEENMALANPNEENQLSGLAVIIPIRSFANGKTRLGPIPYQSKAEIIRIIAKYILDAASPIERFVISSDLGVEAWATSLGVSTLKDNGDLNTTLRGATNLLYKQGYRRCAIVLGDIPLLRHQDVLDVLGHGDFAIITDRNHEGTNVMAFDLPLSIQLSYGRSSLASHRALIEESGAKCEVLQRIYPCYDIDTQDDIVSLGKLIRDDPKLPSDLHERIQTILSVLGHK</sequence>
<dbReference type="GO" id="GO:0005525">
    <property type="term" value="F:GTP binding"/>
    <property type="evidence" value="ECO:0007669"/>
    <property type="project" value="UniProtKB-KW"/>
</dbReference>
<proteinExistence type="predicted"/>
<keyword evidence="6" id="KW-1185">Reference proteome</keyword>
<protein>
    <submittedName>
        <fullName evidence="5">2-phospho-L-lactate guanylyltransferase</fullName>
        <ecNumber evidence="5">2.7.7.68</ecNumber>
    </submittedName>
</protein>
<dbReference type="Proteomes" id="UP000032360">
    <property type="component" value="Unassembled WGS sequence"/>
</dbReference>
<dbReference type="GO" id="GO:0043814">
    <property type="term" value="F:phospholactate guanylyltransferase activity"/>
    <property type="evidence" value="ECO:0007669"/>
    <property type="project" value="UniProtKB-EC"/>
</dbReference>
<name>A0A0D8HMU8_9ACTN</name>
<dbReference type="InterPro" id="IPR029044">
    <property type="entry name" value="Nucleotide-diphossugar_trans"/>
</dbReference>
<dbReference type="STRING" id="1280514.AXFE_07840"/>
<dbReference type="EMBL" id="JXYS01000018">
    <property type="protein sequence ID" value="KJF18396.1"/>
    <property type="molecule type" value="Genomic_DNA"/>
</dbReference>
<dbReference type="SUPFAM" id="SSF53448">
    <property type="entry name" value="Nucleotide-diphospho-sugar transferases"/>
    <property type="match status" value="1"/>
</dbReference>
<evidence type="ECO:0000313" key="5">
    <source>
        <dbReference type="EMBL" id="KJF18396.1"/>
    </source>
</evidence>
<keyword evidence="1 5" id="KW-0808">Transferase</keyword>
<dbReference type="Gene3D" id="3.90.550.10">
    <property type="entry name" value="Spore Coat Polysaccharide Biosynthesis Protein SpsA, Chain A"/>
    <property type="match status" value="1"/>
</dbReference>
<dbReference type="EC" id="2.7.7.68" evidence="5"/>
<keyword evidence="2 5" id="KW-0548">Nucleotidyltransferase</keyword>
<evidence type="ECO:0000256" key="3">
    <source>
        <dbReference type="ARBA" id="ARBA00022741"/>
    </source>
</evidence>
<comment type="caution">
    <text evidence="5">The sequence shown here is derived from an EMBL/GenBank/DDBJ whole genome shotgun (WGS) entry which is preliminary data.</text>
</comment>